<feature type="compositionally biased region" description="Polar residues" evidence="1">
    <location>
        <begin position="47"/>
        <end position="59"/>
    </location>
</feature>
<keyword evidence="4" id="KW-1185">Reference proteome</keyword>
<dbReference type="Pfam" id="PF14111">
    <property type="entry name" value="DUF4283"/>
    <property type="match status" value="1"/>
</dbReference>
<comment type="caution">
    <text evidence="3">The sequence shown here is derived from an EMBL/GenBank/DDBJ whole genome shotgun (WGS) entry which is preliminary data.</text>
</comment>
<evidence type="ECO:0000313" key="3">
    <source>
        <dbReference type="EMBL" id="GAV91853.1"/>
    </source>
</evidence>
<dbReference type="InParanoid" id="A0A1Q3DHS5"/>
<evidence type="ECO:0000256" key="1">
    <source>
        <dbReference type="SAM" id="MobiDB-lite"/>
    </source>
</evidence>
<sequence>MESPVTETEYGSIGSSWSDGFIAKAEALARGVENQKVFTEAQRRLAQENTPSSPVSTSVALEPNAQGKCSPTRTSTFHVGSPSRGPLHFDVPSVSLQVPERAPAQVAPSKSWKNLFSPSSNPDSALQYFQPSIVDGISRAKPPPEVCAKGALEWENALAAFLVGKRLPAAKVKEVLTRKWGQVGTFSFHTVSNSVFLIKFENGQMRDWVMDNGPWDIWGYHLALRKWNKGMSLKLEECNSIPVWVKLFNVPVHLWTKLGLSYIASVLGKPLYMDTTTTNRQALAFARICVEMSASSPFPNTILLELEDDVTTVVDVEYPWKPQACTLCRVFDHSNKTCPRAARREWLPKPVVEACRKPEDAEGWITIKRKKSHVASVSIEEKEGSLDVAEVIEPQQAPKTPAKGGEGSLSKETSTDPPSASPDANPLSSKVTNIDGGRNGMENRGKAICMVTDSPQPGVSSKKKKKKGLNGTGLALPIHAND</sequence>
<feature type="compositionally biased region" description="Polar residues" evidence="1">
    <location>
        <begin position="67"/>
        <end position="78"/>
    </location>
</feature>
<dbReference type="EMBL" id="BDDD01008224">
    <property type="protein sequence ID" value="GAV91853.1"/>
    <property type="molecule type" value="Genomic_DNA"/>
</dbReference>
<dbReference type="STRING" id="3775.A0A1Q3DHS5"/>
<protein>
    <submittedName>
        <fullName evidence="3">DUF4283 domain-containing protein/zf-CCHC_4 domain-containing protein</fullName>
    </submittedName>
</protein>
<dbReference type="Proteomes" id="UP000187406">
    <property type="component" value="Unassembled WGS sequence"/>
</dbReference>
<feature type="region of interest" description="Disordered" evidence="1">
    <location>
        <begin position="387"/>
        <end position="482"/>
    </location>
</feature>
<feature type="region of interest" description="Disordered" evidence="1">
    <location>
        <begin position="45"/>
        <end position="83"/>
    </location>
</feature>
<dbReference type="InterPro" id="IPR040256">
    <property type="entry name" value="At4g02000-like"/>
</dbReference>
<feature type="domain" description="DUF4283" evidence="2">
    <location>
        <begin position="152"/>
        <end position="232"/>
    </location>
</feature>
<dbReference type="AlphaFoldDB" id="A0A1Q3DHS5"/>
<dbReference type="OrthoDB" id="1939300at2759"/>
<dbReference type="PANTHER" id="PTHR31286">
    <property type="entry name" value="GLYCINE-RICH CELL WALL STRUCTURAL PROTEIN 1.8-LIKE"/>
    <property type="match status" value="1"/>
</dbReference>
<gene>
    <name evidence="3" type="ORF">CFOL_v3_35239</name>
</gene>
<evidence type="ECO:0000313" key="4">
    <source>
        <dbReference type="Proteomes" id="UP000187406"/>
    </source>
</evidence>
<name>A0A1Q3DHS5_CEPFO</name>
<dbReference type="InterPro" id="IPR025558">
    <property type="entry name" value="DUF4283"/>
</dbReference>
<organism evidence="3 4">
    <name type="scientific">Cephalotus follicularis</name>
    <name type="common">Albany pitcher plant</name>
    <dbReference type="NCBI Taxonomy" id="3775"/>
    <lineage>
        <taxon>Eukaryota</taxon>
        <taxon>Viridiplantae</taxon>
        <taxon>Streptophyta</taxon>
        <taxon>Embryophyta</taxon>
        <taxon>Tracheophyta</taxon>
        <taxon>Spermatophyta</taxon>
        <taxon>Magnoliopsida</taxon>
        <taxon>eudicotyledons</taxon>
        <taxon>Gunneridae</taxon>
        <taxon>Pentapetalae</taxon>
        <taxon>rosids</taxon>
        <taxon>fabids</taxon>
        <taxon>Oxalidales</taxon>
        <taxon>Cephalotaceae</taxon>
        <taxon>Cephalotus</taxon>
    </lineage>
</organism>
<accession>A0A1Q3DHS5</accession>
<dbReference type="PANTHER" id="PTHR31286:SF165">
    <property type="entry name" value="DUF4283 DOMAIN-CONTAINING PROTEIN"/>
    <property type="match status" value="1"/>
</dbReference>
<proteinExistence type="predicted"/>
<reference evidence="4" key="1">
    <citation type="submission" date="2016-04" db="EMBL/GenBank/DDBJ databases">
        <title>Cephalotus genome sequencing.</title>
        <authorList>
            <person name="Fukushima K."/>
            <person name="Hasebe M."/>
            <person name="Fang X."/>
        </authorList>
    </citation>
    <scope>NUCLEOTIDE SEQUENCE [LARGE SCALE GENOMIC DNA]</scope>
    <source>
        <strain evidence="4">cv. St1</strain>
    </source>
</reference>
<evidence type="ECO:0000259" key="2">
    <source>
        <dbReference type="Pfam" id="PF14111"/>
    </source>
</evidence>